<dbReference type="PROSITE" id="PS50835">
    <property type="entry name" value="IG_LIKE"/>
    <property type="match status" value="1"/>
</dbReference>
<dbReference type="EMBL" id="JAICCE010000001">
    <property type="protein sequence ID" value="KAG9283827.1"/>
    <property type="molecule type" value="Genomic_DNA"/>
</dbReference>
<accession>A0A8T2MJX9</accession>
<reference evidence="2 3" key="1">
    <citation type="submission" date="2021-07" db="EMBL/GenBank/DDBJ databases">
        <authorList>
            <person name="Imarazene B."/>
            <person name="Zahm M."/>
            <person name="Klopp C."/>
            <person name="Cabau C."/>
            <person name="Beille S."/>
            <person name="Jouanno E."/>
            <person name="Castinel A."/>
            <person name="Lluch J."/>
            <person name="Gil L."/>
            <person name="Kuchtly C."/>
            <person name="Lopez Roques C."/>
            <person name="Donnadieu C."/>
            <person name="Parrinello H."/>
            <person name="Journot L."/>
            <person name="Du K."/>
            <person name="Schartl M."/>
            <person name="Retaux S."/>
            <person name="Guiguen Y."/>
        </authorList>
    </citation>
    <scope>NUCLEOTIDE SEQUENCE [LARGE SCALE GENOMIC DNA]</scope>
    <source>
        <strain evidence="2">Pach_M1</strain>
        <tissue evidence="2">Testis</tissue>
    </source>
</reference>
<dbReference type="InterPro" id="IPR007110">
    <property type="entry name" value="Ig-like_dom"/>
</dbReference>
<sequence length="352" mass="39072">MTFFSLFYVSIECFSGFQSVSSFWGVNYPGPICAVRGSNVRIPCNYFYPSSLKVETVSWCSMNSNKGVCADPPYVYDSSSNSASEEFQYIGDKQSNCTLLISNVQFSHSAEYKFKFITNKDKWTENPGVTLQVGVKALKLIGPPENETLKEGDSVNLTCAVNCSLSSPQFVWFKNNQRLPSSDPVLHLPALTVNNSGSYSCALKTNEAVRSEIVRIHFEGVQSNKSKYGVNYPGPICAVRGSNVRIPCTYSYPSSHKVETVRWCSMNSNKRKCADPPYVYDSSSNSASEGFQYIGNKQSDCTLLISNVQFSHSAEYKFRFKTNVTDAQWTGDPGVTLQVGGKYSLNKNLLII</sequence>
<dbReference type="Proteomes" id="UP000752171">
    <property type="component" value="Unassembled WGS sequence"/>
</dbReference>
<evidence type="ECO:0000313" key="3">
    <source>
        <dbReference type="Proteomes" id="UP000752171"/>
    </source>
</evidence>
<evidence type="ECO:0000259" key="1">
    <source>
        <dbReference type="PROSITE" id="PS50835"/>
    </source>
</evidence>
<protein>
    <recommendedName>
        <fullName evidence="1">Ig-like domain-containing protein</fullName>
    </recommendedName>
</protein>
<dbReference type="SMART" id="SM00408">
    <property type="entry name" value="IGc2"/>
    <property type="match status" value="1"/>
</dbReference>
<name>A0A8T2MJX9_ASTMX</name>
<dbReference type="SUPFAM" id="SSF48726">
    <property type="entry name" value="Immunoglobulin"/>
    <property type="match status" value="3"/>
</dbReference>
<dbReference type="PANTHER" id="PTHR46013:SF4">
    <property type="entry name" value="B-CELL RECEPTOR CD22-RELATED"/>
    <property type="match status" value="1"/>
</dbReference>
<dbReference type="InterPro" id="IPR013783">
    <property type="entry name" value="Ig-like_fold"/>
</dbReference>
<dbReference type="InterPro" id="IPR003599">
    <property type="entry name" value="Ig_sub"/>
</dbReference>
<dbReference type="PANTHER" id="PTHR46013">
    <property type="entry name" value="VASCULAR CELL ADHESION MOLECULE 1"/>
    <property type="match status" value="1"/>
</dbReference>
<dbReference type="AlphaFoldDB" id="A0A8T2MJX9"/>
<organism evidence="2 3">
    <name type="scientific">Astyanax mexicanus</name>
    <name type="common">Blind cave fish</name>
    <name type="synonym">Astyanax fasciatus mexicanus</name>
    <dbReference type="NCBI Taxonomy" id="7994"/>
    <lineage>
        <taxon>Eukaryota</taxon>
        <taxon>Metazoa</taxon>
        <taxon>Chordata</taxon>
        <taxon>Craniata</taxon>
        <taxon>Vertebrata</taxon>
        <taxon>Euteleostomi</taxon>
        <taxon>Actinopterygii</taxon>
        <taxon>Neopterygii</taxon>
        <taxon>Teleostei</taxon>
        <taxon>Ostariophysi</taxon>
        <taxon>Characiformes</taxon>
        <taxon>Characoidei</taxon>
        <taxon>Acestrorhamphidae</taxon>
        <taxon>Acestrorhamphinae</taxon>
        <taxon>Astyanax</taxon>
    </lineage>
</organism>
<dbReference type="InterPro" id="IPR003598">
    <property type="entry name" value="Ig_sub2"/>
</dbReference>
<dbReference type="Gene3D" id="2.60.40.10">
    <property type="entry name" value="Immunoglobulins"/>
    <property type="match status" value="3"/>
</dbReference>
<dbReference type="InterPro" id="IPR036179">
    <property type="entry name" value="Ig-like_dom_sf"/>
</dbReference>
<dbReference type="Pfam" id="PF13895">
    <property type="entry name" value="Ig_2"/>
    <property type="match status" value="1"/>
</dbReference>
<feature type="domain" description="Ig-like" evidence="1">
    <location>
        <begin position="127"/>
        <end position="217"/>
    </location>
</feature>
<gene>
    <name evidence="2" type="ORF">AMEX_G2641</name>
</gene>
<dbReference type="Pfam" id="PF07686">
    <property type="entry name" value="V-set"/>
    <property type="match status" value="2"/>
</dbReference>
<dbReference type="SMART" id="SM00409">
    <property type="entry name" value="IG"/>
    <property type="match status" value="3"/>
</dbReference>
<comment type="caution">
    <text evidence="2">The sequence shown here is derived from an EMBL/GenBank/DDBJ whole genome shotgun (WGS) entry which is preliminary data.</text>
</comment>
<dbReference type="InterPro" id="IPR013106">
    <property type="entry name" value="Ig_V-set"/>
</dbReference>
<proteinExistence type="predicted"/>
<evidence type="ECO:0000313" key="2">
    <source>
        <dbReference type="EMBL" id="KAG9283827.1"/>
    </source>
</evidence>